<feature type="compositionally biased region" description="Polar residues" evidence="1">
    <location>
        <begin position="169"/>
        <end position="187"/>
    </location>
</feature>
<feature type="compositionally biased region" description="Polar residues" evidence="1">
    <location>
        <begin position="129"/>
        <end position="141"/>
    </location>
</feature>
<feature type="compositionally biased region" description="Polar residues" evidence="1">
    <location>
        <begin position="631"/>
        <end position="640"/>
    </location>
</feature>
<protein>
    <recommendedName>
        <fullName evidence="2">Calmodulin-binding domain-containing protein</fullName>
    </recommendedName>
</protein>
<dbReference type="Gramene" id="Manes.08G055800.1.v8.1">
    <property type="protein sequence ID" value="Manes.08G055800.1.v8.1.CDS"/>
    <property type="gene ID" value="Manes.08G055800.v8.1"/>
</dbReference>
<keyword evidence="4" id="KW-1185">Reference proteome</keyword>
<evidence type="ECO:0000313" key="3">
    <source>
        <dbReference type="EMBL" id="OAY43269.1"/>
    </source>
</evidence>
<feature type="region of interest" description="Disordered" evidence="1">
    <location>
        <begin position="1381"/>
        <end position="1491"/>
    </location>
</feature>
<dbReference type="PANTHER" id="PTHR33923">
    <property type="entry name" value="CALMODULIN-BINDING PROTEIN-RELATED"/>
    <property type="match status" value="1"/>
</dbReference>
<evidence type="ECO:0000313" key="4">
    <source>
        <dbReference type="Proteomes" id="UP000091857"/>
    </source>
</evidence>
<accession>A0A2C9VF87</accession>
<feature type="compositionally biased region" description="Polar residues" evidence="1">
    <location>
        <begin position="722"/>
        <end position="732"/>
    </location>
</feature>
<feature type="region of interest" description="Disordered" evidence="1">
    <location>
        <begin position="585"/>
        <end position="649"/>
    </location>
</feature>
<dbReference type="SMART" id="SM01054">
    <property type="entry name" value="CaM_binding"/>
    <property type="match status" value="2"/>
</dbReference>
<name>A0A2C9VF87_MANES</name>
<dbReference type="InterPro" id="IPR044681">
    <property type="entry name" value="PICBP-like"/>
</dbReference>
<feature type="region of interest" description="Disordered" evidence="1">
    <location>
        <begin position="99"/>
        <end position="238"/>
    </location>
</feature>
<dbReference type="PANTHER" id="PTHR33923:SF3">
    <property type="entry name" value="CALMODULIN BINDING PROTEIN PICBP"/>
    <property type="match status" value="1"/>
</dbReference>
<dbReference type="EMBL" id="CM004394">
    <property type="protein sequence ID" value="OAY43269.1"/>
    <property type="molecule type" value="Genomic_DNA"/>
</dbReference>
<dbReference type="Pfam" id="PF07839">
    <property type="entry name" value="CaM_binding"/>
    <property type="match status" value="2"/>
</dbReference>
<feature type="compositionally biased region" description="Polar residues" evidence="1">
    <location>
        <begin position="99"/>
        <end position="109"/>
    </location>
</feature>
<feature type="compositionally biased region" description="Basic and acidic residues" evidence="1">
    <location>
        <begin position="948"/>
        <end position="957"/>
    </location>
</feature>
<gene>
    <name evidence="3" type="ORF">MANES_08G055800v8</name>
</gene>
<feature type="compositionally biased region" description="Basic and acidic residues" evidence="1">
    <location>
        <begin position="35"/>
        <end position="47"/>
    </location>
</feature>
<feature type="compositionally biased region" description="Basic and acidic residues" evidence="1">
    <location>
        <begin position="678"/>
        <end position="687"/>
    </location>
</feature>
<reference evidence="4" key="1">
    <citation type="journal article" date="2016" name="Nat. Biotechnol.">
        <title>Sequencing wild and cultivated cassava and related species reveals extensive interspecific hybridization and genetic diversity.</title>
        <authorList>
            <person name="Bredeson J.V."/>
            <person name="Lyons J.B."/>
            <person name="Prochnik S.E."/>
            <person name="Wu G.A."/>
            <person name="Ha C.M."/>
            <person name="Edsinger-Gonzales E."/>
            <person name="Grimwood J."/>
            <person name="Schmutz J."/>
            <person name="Rabbi I.Y."/>
            <person name="Egesi C."/>
            <person name="Nauluvula P."/>
            <person name="Lebot V."/>
            <person name="Ndunguru J."/>
            <person name="Mkamilo G."/>
            <person name="Bart R.S."/>
            <person name="Setter T.L."/>
            <person name="Gleadow R.M."/>
            <person name="Kulakow P."/>
            <person name="Ferguson M.E."/>
            <person name="Rounsley S."/>
            <person name="Rokhsar D.S."/>
        </authorList>
    </citation>
    <scope>NUCLEOTIDE SEQUENCE [LARGE SCALE GENOMIC DNA]</scope>
    <source>
        <strain evidence="4">cv. AM560-2</strain>
    </source>
</reference>
<dbReference type="Proteomes" id="UP000091857">
    <property type="component" value="Chromosome 8"/>
</dbReference>
<feature type="compositionally biased region" description="Basic and acidic residues" evidence="1">
    <location>
        <begin position="188"/>
        <end position="200"/>
    </location>
</feature>
<feature type="compositionally biased region" description="Basic and acidic residues" evidence="1">
    <location>
        <begin position="1038"/>
        <end position="1047"/>
    </location>
</feature>
<feature type="region of interest" description="Disordered" evidence="1">
    <location>
        <begin position="1220"/>
        <end position="1240"/>
    </location>
</feature>
<feature type="region of interest" description="Disordered" evidence="1">
    <location>
        <begin position="898"/>
        <end position="918"/>
    </location>
</feature>
<feature type="compositionally biased region" description="Polar residues" evidence="1">
    <location>
        <begin position="1225"/>
        <end position="1240"/>
    </location>
</feature>
<proteinExistence type="predicted"/>
<comment type="caution">
    <text evidence="3">The sequence shown here is derived from an EMBL/GenBank/DDBJ whole genome shotgun (WGS) entry which is preliminary data.</text>
</comment>
<feature type="compositionally biased region" description="Low complexity" evidence="1">
    <location>
        <begin position="18"/>
        <end position="31"/>
    </location>
</feature>
<feature type="compositionally biased region" description="Basic and acidic residues" evidence="1">
    <location>
        <begin position="588"/>
        <end position="597"/>
    </location>
</feature>
<feature type="domain" description="Calmodulin-binding" evidence="2">
    <location>
        <begin position="1219"/>
        <end position="1333"/>
    </location>
</feature>
<feature type="region of interest" description="Disordered" evidence="1">
    <location>
        <begin position="943"/>
        <end position="1009"/>
    </location>
</feature>
<feature type="compositionally biased region" description="Polar residues" evidence="1">
    <location>
        <begin position="749"/>
        <end position="767"/>
    </location>
</feature>
<feature type="compositionally biased region" description="Basic and acidic residues" evidence="1">
    <location>
        <begin position="1434"/>
        <end position="1458"/>
    </location>
</feature>
<feature type="region of interest" description="Disordered" evidence="1">
    <location>
        <begin position="676"/>
        <end position="830"/>
    </location>
</feature>
<evidence type="ECO:0000256" key="1">
    <source>
        <dbReference type="SAM" id="MobiDB-lite"/>
    </source>
</evidence>
<evidence type="ECO:0000259" key="2">
    <source>
        <dbReference type="SMART" id="SM01054"/>
    </source>
</evidence>
<feature type="region of interest" description="Disordered" evidence="1">
    <location>
        <begin position="1036"/>
        <end position="1064"/>
    </location>
</feature>
<feature type="region of interest" description="Disordered" evidence="1">
    <location>
        <begin position="1"/>
        <end position="48"/>
    </location>
</feature>
<feature type="domain" description="Calmodulin-binding" evidence="2">
    <location>
        <begin position="1765"/>
        <end position="1879"/>
    </location>
</feature>
<feature type="compositionally biased region" description="Low complexity" evidence="1">
    <location>
        <begin position="204"/>
        <end position="213"/>
    </location>
</feature>
<dbReference type="STRING" id="3983.A0A2C9VF87"/>
<organism evidence="3 4">
    <name type="scientific">Manihot esculenta</name>
    <name type="common">Cassava</name>
    <name type="synonym">Jatropha manihot</name>
    <dbReference type="NCBI Taxonomy" id="3983"/>
    <lineage>
        <taxon>Eukaryota</taxon>
        <taxon>Viridiplantae</taxon>
        <taxon>Streptophyta</taxon>
        <taxon>Embryophyta</taxon>
        <taxon>Tracheophyta</taxon>
        <taxon>Spermatophyta</taxon>
        <taxon>Magnoliopsida</taxon>
        <taxon>eudicotyledons</taxon>
        <taxon>Gunneridae</taxon>
        <taxon>Pentapetalae</taxon>
        <taxon>rosids</taxon>
        <taxon>fabids</taxon>
        <taxon>Malpighiales</taxon>
        <taxon>Euphorbiaceae</taxon>
        <taxon>Crotonoideae</taxon>
        <taxon>Manihoteae</taxon>
        <taxon>Manihot</taxon>
    </lineage>
</organism>
<feature type="compositionally biased region" description="Polar residues" evidence="1">
    <location>
        <begin position="1403"/>
        <end position="1433"/>
    </location>
</feature>
<feature type="compositionally biased region" description="Basic and acidic residues" evidence="1">
    <location>
        <begin position="768"/>
        <end position="777"/>
    </location>
</feature>
<dbReference type="GO" id="GO:0005516">
    <property type="term" value="F:calmodulin binding"/>
    <property type="evidence" value="ECO:0007669"/>
    <property type="project" value="InterPro"/>
</dbReference>
<dbReference type="InterPro" id="IPR012417">
    <property type="entry name" value="CaM-bd_dom_pln"/>
</dbReference>
<dbReference type="OrthoDB" id="1096728at2759"/>
<feature type="compositionally biased region" description="Basic and acidic residues" evidence="1">
    <location>
        <begin position="909"/>
        <end position="918"/>
    </location>
</feature>
<sequence>MDPCEIVNEEDFDYSTMSESSFVTTGSSSSGHQNQDIKHKGAAEPTRKVKKLRSIKLVRLPSLRLTTRQARVQLDSLSTFPSGIASLLQLDQADISDASPNYMKTTTSSDARKESLQKSSRILTRRSSFKPSKSLTRLSSTKYRRSLMRKSSGGSDLKGKLKKSRSIKTRNLSSIASSNDADTSASQLKERSHCDVKDAHFQASSCSPESSLSSKDKSKKSSKNLKPNLASGNKSMRAITRTPSLRPQRILTKMNSIRTKRPSMKKYSQMVDSSIQKATCSSVLKDSKFPDHLELQPGGSEYERISAMKVCTYSYCSLHGHRHSDLPPLKRFVSMRRRQLKTQRSIKLESRSFNRAKRSTKAKKGMQASKMGCQTDAAIPETTQKSREITSIRKMAEPEADFNGESNYGGDDEDTNNYKCVGESILEEVLHPRLCLNKKLQLSELSTEESKEYCTDKKGEGTVASNSHNYFLPVDHPEHANTILQKVENPGQCDILPFDDIAGTCHEEIPAGGEFLQNVNEARFSGLNFDAYKGDRELKTSEATTSTSLARKPIDKFRSLSAKAFEDASRINDVISSASTCDQLVEQTSERGEKNEDPLQDTQFPGTDSEPDRFSGLNFDAYKSDPELKTSETMTSTSSAREPIDKSRSLSAKAFEDASAINDVISYASTCDQLVEQTSDREEKNEDPQQDNQFPGTDSEPDRLSGLNFDAYKGDPELKTSEAMTSTGSAQEPTDESRSLSAEAFEDASTINDEISSASTCDQLVEQTSEREEKNEDPLQDNQFPETDSEPNRFSGLNFDAYKGDPELKTSEAMTSTSSAREPIDKSRSLSAKAFEDARTINDVISYASTCDLVVEQTSDIEEKNEDPLQDNQFPGIESEPHRFSGSNFDAYKGETELKTSEAMTSTDSAREPTDKSRSLCTKAFEDASTINDVISSASTCDQLVEQTSEREEKNEDPLQDNQFPGTDSEPNRFSGLNFDAYKADPELKTSEAMTSTSSAREPIDKSRSLRAKAIEDASTINGAISSVSTCDQLVEQTSDREEKNEDLLQDNQFPGTDSEPDCNSPVVEKTQMEKQRHAGLWTLIYQHMASGIASDYEMQPTVNKMDKEQGEDANTLPAMNNSDSCGDFSGKDQGMEVYDRDRGSHKIELYQRSAIKLVQEAFDKILSEIPDHSSDDQSTKIDSMLDKGEKIHAASGFDSGKESAEQDQAEMRLNEYTMHGPEGQKTQSDVESKSNQQAPKSWSNLKKIIILKRFVKALEKVRNFNPRKLQHLPVQLEPEAEKIYLRHQAMEDRKNSEAWMLDYALQQVISTLAPAQRRKVALLVQAFETIVPLPETGTSPTYHVAASSHATPAQTFTASSYENGSGKGKENNFGISLRKSSFPKEDQDQVSNSYTSEEDFPESSSEVNKPCSESGSTHTAPSILTSEFTSTGLKEKIGDLNHDNGDQNSIAKDDDPGHTNYCLLEPGEADLSDKPSLESADVATSSHDEVSLNGEILQEVPVEVSLISALEVQDRDFEFNSETLVSDCRIDLTGEHSDGTKSQIQKNLAGSIADDNAHISVSVSELQEESSKVTEGENVLQNKCFQEFSAHEESKFSSADRAHEKQKNMRLWYLIYKHMVSGSASLLEEGPDKEEQADDANTSYGMDNGCSHQGFSQDKDINNHKAGNQKIELQQIEAIRMVEEAIDEIPVPDIQDDSHDDQSVSSDVIRDQDFLERQPDEGGESYISNYIGYAKESFGESSSTKIEQSSMLDPKEPYLIPEKNAIADKEKTAFMEENKPKPPAQKNWSNLKRLILLKRFVKALEKVKKLNLREPQFLPLEPEKDPEKVHLRHQDVEDRKNADEWMLDYALQKVVTKLTPARKRKVQLLVEAFESVMPTIGS</sequence>